<dbReference type="Pfam" id="PF00012">
    <property type="entry name" value="HSP70"/>
    <property type="match status" value="1"/>
</dbReference>
<dbReference type="InterPro" id="IPR018181">
    <property type="entry name" value="Heat_shock_70_CS"/>
</dbReference>
<protein>
    <recommendedName>
        <fullName evidence="6">Molecular chaperone DnaK</fullName>
    </recommendedName>
</protein>
<evidence type="ECO:0000256" key="2">
    <source>
        <dbReference type="ARBA" id="ARBA00022741"/>
    </source>
</evidence>
<evidence type="ECO:0000313" key="4">
    <source>
        <dbReference type="EMBL" id="ETR72713.1"/>
    </source>
</evidence>
<feature type="non-terminal residue" evidence="4">
    <location>
        <position position="1"/>
    </location>
</feature>
<dbReference type="GO" id="GO:0140662">
    <property type="term" value="F:ATP-dependent protein folding chaperone"/>
    <property type="evidence" value="ECO:0007669"/>
    <property type="project" value="InterPro"/>
</dbReference>
<reference evidence="5" key="1">
    <citation type="submission" date="2012-11" db="EMBL/GenBank/DDBJ databases">
        <authorList>
            <person name="Lucero-Rivera Y.E."/>
            <person name="Tovar-Ramirez D."/>
        </authorList>
    </citation>
    <scope>NUCLEOTIDE SEQUENCE [LARGE SCALE GENOMIC DNA]</scope>
    <source>
        <strain evidence="5">Araruama</strain>
    </source>
</reference>
<dbReference type="Gene3D" id="3.90.640.10">
    <property type="entry name" value="Actin, Chain A, domain 4"/>
    <property type="match status" value="1"/>
</dbReference>
<dbReference type="PANTHER" id="PTHR19375">
    <property type="entry name" value="HEAT SHOCK PROTEIN 70KDA"/>
    <property type="match status" value="1"/>
</dbReference>
<evidence type="ECO:0008006" key="6">
    <source>
        <dbReference type="Google" id="ProtNLM"/>
    </source>
</evidence>
<dbReference type="Proteomes" id="UP000189670">
    <property type="component" value="Unassembled WGS sequence"/>
</dbReference>
<proteinExistence type="inferred from homology"/>
<dbReference type="GO" id="GO:0005524">
    <property type="term" value="F:ATP binding"/>
    <property type="evidence" value="ECO:0007669"/>
    <property type="project" value="UniProtKB-KW"/>
</dbReference>
<evidence type="ECO:0000256" key="1">
    <source>
        <dbReference type="ARBA" id="ARBA00007381"/>
    </source>
</evidence>
<keyword evidence="2" id="KW-0547">Nucleotide-binding</keyword>
<dbReference type="AlphaFoldDB" id="A0A1V1PD79"/>
<dbReference type="PROSITE" id="PS00329">
    <property type="entry name" value="HSP70_2"/>
    <property type="match status" value="1"/>
</dbReference>
<dbReference type="SUPFAM" id="SSF53067">
    <property type="entry name" value="Actin-like ATPase domain"/>
    <property type="match status" value="2"/>
</dbReference>
<gene>
    <name evidence="4" type="ORF">OMM_07362</name>
</gene>
<name>A0A1V1PD79_9BACT</name>
<organism evidence="4 5">
    <name type="scientific">Candidatus Magnetoglobus multicellularis str. Araruama</name>
    <dbReference type="NCBI Taxonomy" id="890399"/>
    <lineage>
        <taxon>Bacteria</taxon>
        <taxon>Pseudomonadati</taxon>
        <taxon>Thermodesulfobacteriota</taxon>
        <taxon>Desulfobacteria</taxon>
        <taxon>Desulfobacterales</taxon>
        <taxon>Desulfobacteraceae</taxon>
        <taxon>Candidatus Magnetoglobus</taxon>
    </lineage>
</organism>
<sequence>LSNPDAAFASTKRLMKNDSWQQDEDLINKYTLKEDDGDDIKISPTDIAAEIIKALLEHVRMQDAINLNGQIRYAVICVPANTTDEYRKNVYKASKLAGLGEIDKNGNVIIEHNGQPKGIMLLEEPTAAALGYANEIGFFGNEKEQTILVYDMGGGTFDVTILHIDSTKDIEKPKFKVKATKGVSQLGGDDFDKVIMDICAEEFKSISGIDIFDLKSDQKSNQNK</sequence>
<accession>A0A1V1PD79</accession>
<dbReference type="EMBL" id="ATBP01000119">
    <property type="protein sequence ID" value="ETR72713.1"/>
    <property type="molecule type" value="Genomic_DNA"/>
</dbReference>
<comment type="caution">
    <text evidence="4">The sequence shown here is derived from an EMBL/GenBank/DDBJ whole genome shotgun (WGS) entry which is preliminary data.</text>
</comment>
<keyword evidence="3" id="KW-0067">ATP-binding</keyword>
<evidence type="ECO:0000256" key="3">
    <source>
        <dbReference type="ARBA" id="ARBA00022840"/>
    </source>
</evidence>
<evidence type="ECO:0000313" key="5">
    <source>
        <dbReference type="Proteomes" id="UP000189670"/>
    </source>
</evidence>
<dbReference type="Gene3D" id="3.30.420.40">
    <property type="match status" value="2"/>
</dbReference>
<dbReference type="InterPro" id="IPR043129">
    <property type="entry name" value="ATPase_NBD"/>
</dbReference>
<dbReference type="InterPro" id="IPR013126">
    <property type="entry name" value="Hsp_70_fam"/>
</dbReference>
<comment type="similarity">
    <text evidence="1">Belongs to the heat shock protein 70 family.</text>
</comment>